<dbReference type="Pfam" id="PF08240">
    <property type="entry name" value="ADH_N"/>
    <property type="match status" value="1"/>
</dbReference>
<dbReference type="SMART" id="SM00829">
    <property type="entry name" value="PKS_ER"/>
    <property type="match status" value="1"/>
</dbReference>
<dbReference type="InterPro" id="IPR014182">
    <property type="entry name" value="ADH_Zn_typ-1"/>
</dbReference>
<dbReference type="Pfam" id="PF00107">
    <property type="entry name" value="ADH_zinc_N"/>
    <property type="match status" value="1"/>
</dbReference>
<evidence type="ECO:0000313" key="4">
    <source>
        <dbReference type="EMBL" id="UQS82505.1"/>
    </source>
</evidence>
<dbReference type="InterPro" id="IPR020843">
    <property type="entry name" value="ER"/>
</dbReference>
<evidence type="ECO:0000313" key="5">
    <source>
        <dbReference type="Proteomes" id="UP000831495"/>
    </source>
</evidence>
<dbReference type="NCBIfam" id="TIGR02817">
    <property type="entry name" value="adh_fam_1"/>
    <property type="match status" value="1"/>
</dbReference>
<organism evidence="4 5">
    <name type="scientific">Bombilactobacillus folatiphilus</name>
    <dbReference type="NCBI Taxonomy" id="2923362"/>
    <lineage>
        <taxon>Bacteria</taxon>
        <taxon>Bacillati</taxon>
        <taxon>Bacillota</taxon>
        <taxon>Bacilli</taxon>
        <taxon>Lactobacillales</taxon>
        <taxon>Lactobacillaceae</taxon>
        <taxon>Bombilactobacillus</taxon>
    </lineage>
</organism>
<name>A0ABY4P9V2_9LACO</name>
<reference evidence="4" key="1">
    <citation type="journal article" date="2022" name="Int. J. Syst. Evol. Microbiol.">
        <title>Apilactobacillus apisilvae sp. nov., Nicolia spurrieriana gen. nov. sp. nov., Bombilactobacillus folatiphilus sp. nov. and Bombilactobacillus thymidiniphilus sp. nov., four new lactic acid bacterial isolates from stingless bees Tetragonula carbonaria and Austroplebeia australis.</title>
        <authorList>
            <person name="Oliphant S.A."/>
            <person name="Watson-Haigh N.S."/>
            <person name="Sumby K.M."/>
            <person name="Gardner J."/>
            <person name="Groom S."/>
            <person name="Jiranek V."/>
        </authorList>
    </citation>
    <scope>NUCLEOTIDE SEQUENCE</scope>
    <source>
        <strain evidence="4">SG4_D2</strain>
    </source>
</reference>
<dbReference type="InterPro" id="IPR052585">
    <property type="entry name" value="Lipid_raft_assoc_Zn_ADH"/>
</dbReference>
<dbReference type="Proteomes" id="UP000831495">
    <property type="component" value="Chromosome"/>
</dbReference>
<feature type="domain" description="Enoyl reductase (ER)" evidence="3">
    <location>
        <begin position="15"/>
        <end position="337"/>
    </location>
</feature>
<dbReference type="InterPro" id="IPR036291">
    <property type="entry name" value="NAD(P)-bd_dom_sf"/>
</dbReference>
<comment type="similarity">
    <text evidence="1 2">Belongs to the zinc-containing alcohol dehydrogenase family. Quinone oxidoreductase subfamily.</text>
</comment>
<keyword evidence="2" id="KW-0862">Zinc</keyword>
<keyword evidence="2" id="KW-0479">Metal-binding</keyword>
<dbReference type="PANTHER" id="PTHR43482">
    <property type="entry name" value="PROTEIN AST1-RELATED"/>
    <property type="match status" value="1"/>
</dbReference>
<dbReference type="RefSeq" id="WP_249514783.1">
    <property type="nucleotide sequence ID" value="NZ_CP093366.1"/>
</dbReference>
<evidence type="ECO:0000259" key="3">
    <source>
        <dbReference type="SMART" id="SM00829"/>
    </source>
</evidence>
<dbReference type="InterPro" id="IPR013154">
    <property type="entry name" value="ADH-like_N"/>
</dbReference>
<dbReference type="EMBL" id="CP093366">
    <property type="protein sequence ID" value="UQS82505.1"/>
    <property type="molecule type" value="Genomic_DNA"/>
</dbReference>
<dbReference type="PANTHER" id="PTHR43482:SF1">
    <property type="entry name" value="PROTEIN AST1-RELATED"/>
    <property type="match status" value="1"/>
</dbReference>
<dbReference type="InterPro" id="IPR013149">
    <property type="entry name" value="ADH-like_C"/>
</dbReference>
<dbReference type="SUPFAM" id="SSF51735">
    <property type="entry name" value="NAD(P)-binding Rossmann-fold domains"/>
    <property type="match status" value="1"/>
</dbReference>
<keyword evidence="2" id="KW-0560">Oxidoreductase</keyword>
<gene>
    <name evidence="4" type="ORF">MOO45_02315</name>
</gene>
<dbReference type="Gene3D" id="3.90.180.10">
    <property type="entry name" value="Medium-chain alcohol dehydrogenases, catalytic domain"/>
    <property type="match status" value="1"/>
</dbReference>
<dbReference type="InterPro" id="IPR011032">
    <property type="entry name" value="GroES-like_sf"/>
</dbReference>
<protein>
    <recommendedName>
        <fullName evidence="2">Zinc-type alcohol dehydrogenase-like protein</fullName>
    </recommendedName>
</protein>
<sequence length="340" mass="37308">MMLNQVIGSQQFYPATDSRSFVDSQVTIGEVGANDLLVQVLASAVNPIDIAVRKTLINEQEPRVLGFDAVAIVQKVGKDVDDFQPGDRIFYAGEYSRAGSNAQYQIVDQRIVALAPQQLTDAQAAAMPLTALTAYELLFEKLNLTMNVAVNQQKTILIINGAGGVGSSAIQLAKLCGLRVFATASRPESIAWVKKMGADDVLNHHQNLVQQARAISQSKFDYLLVLSNADDHWAEICELIQPATGIIGTITNLSDHQINDLKRLSVTFAWEWMFAKTYFQTANLESQGRYLRQIALWLDQGLLQSTLTQTVTPFNAAGLKKATQIVESHHAIGKVVLTHE</sequence>
<evidence type="ECO:0000256" key="2">
    <source>
        <dbReference type="RuleBase" id="RU364000"/>
    </source>
</evidence>
<accession>A0ABY4P9V2</accession>
<proteinExistence type="inferred from homology"/>
<dbReference type="CDD" id="cd08252">
    <property type="entry name" value="AL_MDR"/>
    <property type="match status" value="1"/>
</dbReference>
<keyword evidence="5" id="KW-1185">Reference proteome</keyword>
<dbReference type="SUPFAM" id="SSF50129">
    <property type="entry name" value="GroES-like"/>
    <property type="match status" value="1"/>
</dbReference>
<dbReference type="Gene3D" id="3.40.50.720">
    <property type="entry name" value="NAD(P)-binding Rossmann-like Domain"/>
    <property type="match status" value="1"/>
</dbReference>
<evidence type="ECO:0000256" key="1">
    <source>
        <dbReference type="ARBA" id="ARBA00010371"/>
    </source>
</evidence>